<accession>A0AAJ0FUH7</accession>
<evidence type="ECO:0000313" key="2">
    <source>
        <dbReference type="Proteomes" id="UP001251528"/>
    </source>
</evidence>
<protein>
    <submittedName>
        <fullName evidence="1">Uncharacterized protein</fullName>
    </submittedName>
</protein>
<reference evidence="1" key="1">
    <citation type="submission" date="2023-06" db="EMBL/GenBank/DDBJ databases">
        <title>Conoideocrella luteorostrata (Hypocreales: Clavicipitaceae), a potential biocontrol fungus for elongate hemlock scale in United States Christmas tree production areas.</title>
        <authorList>
            <person name="Barrett H."/>
            <person name="Lovett B."/>
            <person name="Macias A.M."/>
            <person name="Stajich J.E."/>
            <person name="Kasson M.T."/>
        </authorList>
    </citation>
    <scope>NUCLEOTIDE SEQUENCE</scope>
    <source>
        <strain evidence="1">ARSEF 14590</strain>
    </source>
</reference>
<dbReference type="EMBL" id="JASWJB010000069">
    <property type="protein sequence ID" value="KAK2601813.1"/>
    <property type="molecule type" value="Genomic_DNA"/>
</dbReference>
<dbReference type="InterPro" id="IPR027417">
    <property type="entry name" value="P-loop_NTPase"/>
</dbReference>
<evidence type="ECO:0000313" key="1">
    <source>
        <dbReference type="EMBL" id="KAK2601813.1"/>
    </source>
</evidence>
<sequence>MIAFNGGDDDLDATQLLLNTIIEKHRLVMPYENFAILLKYNAQDIGDCVRLAMSGEEDPHDGRYTHYQRLLQTELLNQEARSVYQHIIQVSEADSRVGRRLGKSIYTLPDMEQAIYLLHELESFVRAHYWLHVITIESLHRATVTKLLKSWLGEKFQVVYIDVDYSKRLRRSLVTQDQLKSNDQLKKERGVETIAAEADLVLDNNGTVAQYNR</sequence>
<comment type="caution">
    <text evidence="1">The sequence shown here is derived from an EMBL/GenBank/DDBJ whole genome shotgun (WGS) entry which is preliminary data.</text>
</comment>
<organism evidence="1 2">
    <name type="scientific">Conoideocrella luteorostrata</name>
    <dbReference type="NCBI Taxonomy" id="1105319"/>
    <lineage>
        <taxon>Eukaryota</taxon>
        <taxon>Fungi</taxon>
        <taxon>Dikarya</taxon>
        <taxon>Ascomycota</taxon>
        <taxon>Pezizomycotina</taxon>
        <taxon>Sordariomycetes</taxon>
        <taxon>Hypocreomycetidae</taxon>
        <taxon>Hypocreales</taxon>
        <taxon>Clavicipitaceae</taxon>
        <taxon>Conoideocrella</taxon>
    </lineage>
</organism>
<gene>
    <name evidence="1" type="ORF">QQS21_004596</name>
</gene>
<proteinExistence type="predicted"/>
<dbReference type="Proteomes" id="UP001251528">
    <property type="component" value="Unassembled WGS sequence"/>
</dbReference>
<name>A0AAJ0FUH7_9HYPO</name>
<keyword evidence="2" id="KW-1185">Reference proteome</keyword>
<dbReference type="AlphaFoldDB" id="A0AAJ0FUH7"/>
<dbReference type="Gene3D" id="3.40.50.300">
    <property type="entry name" value="P-loop containing nucleotide triphosphate hydrolases"/>
    <property type="match status" value="1"/>
</dbReference>